<comment type="caution">
    <text evidence="6">The sequence shown here is derived from an EMBL/GenBank/DDBJ whole genome shotgun (WGS) entry which is preliminary data.</text>
</comment>
<keyword evidence="4" id="KW-0472">Membrane</keyword>
<dbReference type="Pfam" id="PF02518">
    <property type="entry name" value="HATPase_c"/>
    <property type="match status" value="1"/>
</dbReference>
<proteinExistence type="predicted"/>
<comment type="catalytic activity">
    <reaction evidence="1">
        <text>ATP + protein L-histidine = ADP + protein N-phospho-L-histidine.</text>
        <dbReference type="EC" id="2.7.13.3"/>
    </reaction>
</comment>
<dbReference type="InterPro" id="IPR003594">
    <property type="entry name" value="HATPase_dom"/>
</dbReference>
<dbReference type="InterPro" id="IPR005467">
    <property type="entry name" value="His_kinase_dom"/>
</dbReference>
<dbReference type="PRINTS" id="PR00344">
    <property type="entry name" value="BCTRLSENSOR"/>
</dbReference>
<gene>
    <name evidence="6" type="ORF">DU002_02055</name>
</gene>
<dbReference type="CDD" id="cd00082">
    <property type="entry name" value="HisKA"/>
    <property type="match status" value="1"/>
</dbReference>
<dbReference type="EMBL" id="QPID01000001">
    <property type="protein sequence ID" value="RCU52768.1"/>
    <property type="molecule type" value="Genomic_DNA"/>
</dbReference>
<keyword evidence="6" id="KW-0418">Kinase</keyword>
<reference evidence="6 7" key="1">
    <citation type="submission" date="2018-07" db="EMBL/GenBank/DDBJ databases">
        <title>Corallincola holothuriorum sp. nov., a new facultative anaerobe isolated from sea cucumber Apostichopus japonicus.</title>
        <authorList>
            <person name="Xia H."/>
        </authorList>
    </citation>
    <scope>NUCLEOTIDE SEQUENCE [LARGE SCALE GENOMIC DNA]</scope>
    <source>
        <strain evidence="6 7">C4</strain>
    </source>
</reference>
<evidence type="ECO:0000256" key="3">
    <source>
        <dbReference type="ARBA" id="ARBA00022553"/>
    </source>
</evidence>
<dbReference type="SUPFAM" id="SSF47384">
    <property type="entry name" value="Homodimeric domain of signal transducing histidine kinase"/>
    <property type="match status" value="1"/>
</dbReference>
<dbReference type="PROSITE" id="PS50109">
    <property type="entry name" value="HIS_KIN"/>
    <property type="match status" value="1"/>
</dbReference>
<dbReference type="Gene3D" id="1.10.287.130">
    <property type="match status" value="1"/>
</dbReference>
<evidence type="ECO:0000256" key="1">
    <source>
        <dbReference type="ARBA" id="ARBA00000085"/>
    </source>
</evidence>
<evidence type="ECO:0000313" key="6">
    <source>
        <dbReference type="EMBL" id="RCU52768.1"/>
    </source>
</evidence>
<dbReference type="GO" id="GO:0000155">
    <property type="term" value="F:phosphorelay sensor kinase activity"/>
    <property type="evidence" value="ECO:0007669"/>
    <property type="project" value="InterPro"/>
</dbReference>
<dbReference type="Gene3D" id="6.10.340.10">
    <property type="match status" value="1"/>
</dbReference>
<keyword evidence="6" id="KW-0808">Transferase</keyword>
<accession>A0A368NQT7</accession>
<dbReference type="SUPFAM" id="SSF55874">
    <property type="entry name" value="ATPase domain of HSP90 chaperone/DNA topoisomerase II/histidine kinase"/>
    <property type="match status" value="1"/>
</dbReference>
<keyword evidence="7" id="KW-1185">Reference proteome</keyword>
<feature type="transmembrane region" description="Helical" evidence="4">
    <location>
        <begin position="273"/>
        <end position="295"/>
    </location>
</feature>
<keyword evidence="4" id="KW-1133">Transmembrane helix</keyword>
<dbReference type="AlphaFoldDB" id="A0A368NQT7"/>
<feature type="transmembrane region" description="Helical" evidence="4">
    <location>
        <begin position="12"/>
        <end position="35"/>
    </location>
</feature>
<evidence type="ECO:0000256" key="4">
    <source>
        <dbReference type="SAM" id="Phobius"/>
    </source>
</evidence>
<dbReference type="PANTHER" id="PTHR43065:SF47">
    <property type="match status" value="1"/>
</dbReference>
<sequence length="629" mass="68805">MNITDKDQPQLSRILVAVIVGFALLPALLISVGFVSTLQEVLVGQSQNRARLQADAVGGLIAADITGTMERVVEIGSDNDVAQASRNGAFAGYATAKLDRWLVREQSGVGAVIFDSLGVATEASPIEYLLYDLSAIDSQLQDFLKTNLLADHTDEIKVDIISLSFDEGDSRSVVTFMTPLHLVSLKDAPTTTLTGALVMFIDVDEMVDKVSGTLDGARLFSIVINDHDAYNSQYDRGDYITYVVEQDAGADVSLVIEVGVPKSMVSTQVNKTIIQLSLVLAALLTAVLIVSFIVAKRLLAPFKQLSNLVARISLGDYGQSSVDVRYREPSQLLALVNRLTSRVIEDQAQLECKVLERTELLRSTNVELSDTLEQLRKLQSHLVETEKNAQLGQLVAGVAHEINTPLGISLTATTTMADDLRSIVNSFDAGKLKRSELQRFFGRSDEVLSLLEYNLHRGAELVRTFKEVSVDQSSGYRRIFRLGTYVREVVASLQAETKKYQVEIEVKGDENLELDSYPGAFSHIICNFVLNSLKHGFEKNQIHRIGISYEATADNLTLSYEDDGAGVSDEVMSRLFEPFFTTGRNRGCTGLGMHIVYNMVTQKLGGKITASHGQSGGLRFVITAPLTPA</sequence>
<dbReference type="InterPro" id="IPR003661">
    <property type="entry name" value="HisK_dim/P_dom"/>
</dbReference>
<feature type="domain" description="Histidine kinase" evidence="5">
    <location>
        <begin position="397"/>
        <end position="628"/>
    </location>
</feature>
<dbReference type="EC" id="2.7.13.3" evidence="2"/>
<name>A0A368NQT7_9GAMM</name>
<dbReference type="PANTHER" id="PTHR43065">
    <property type="entry name" value="SENSOR HISTIDINE KINASE"/>
    <property type="match status" value="1"/>
</dbReference>
<evidence type="ECO:0000313" key="7">
    <source>
        <dbReference type="Proteomes" id="UP000252558"/>
    </source>
</evidence>
<dbReference type="Gene3D" id="3.30.565.10">
    <property type="entry name" value="Histidine kinase-like ATPase, C-terminal domain"/>
    <property type="match status" value="1"/>
</dbReference>
<dbReference type="SMART" id="SM00387">
    <property type="entry name" value="HATPase_c"/>
    <property type="match status" value="1"/>
</dbReference>
<dbReference type="RefSeq" id="WP_114336676.1">
    <property type="nucleotide sequence ID" value="NZ_QPID01000001.1"/>
</dbReference>
<dbReference type="OrthoDB" id="2521613at2"/>
<dbReference type="InterPro" id="IPR036890">
    <property type="entry name" value="HATPase_C_sf"/>
</dbReference>
<protein>
    <recommendedName>
        <fullName evidence="2">histidine kinase</fullName>
        <ecNumber evidence="2">2.7.13.3</ecNumber>
    </recommendedName>
</protein>
<organism evidence="6 7">
    <name type="scientific">Corallincola holothuriorum</name>
    <dbReference type="NCBI Taxonomy" id="2282215"/>
    <lineage>
        <taxon>Bacteria</taxon>
        <taxon>Pseudomonadati</taxon>
        <taxon>Pseudomonadota</taxon>
        <taxon>Gammaproteobacteria</taxon>
        <taxon>Alteromonadales</taxon>
        <taxon>Psychromonadaceae</taxon>
        <taxon>Corallincola</taxon>
    </lineage>
</organism>
<dbReference type="Proteomes" id="UP000252558">
    <property type="component" value="Unassembled WGS sequence"/>
</dbReference>
<dbReference type="InterPro" id="IPR036097">
    <property type="entry name" value="HisK_dim/P_sf"/>
</dbReference>
<keyword evidence="3" id="KW-0597">Phosphoprotein</keyword>
<keyword evidence="4" id="KW-0812">Transmembrane</keyword>
<dbReference type="InterPro" id="IPR004358">
    <property type="entry name" value="Sig_transdc_His_kin-like_C"/>
</dbReference>
<evidence type="ECO:0000259" key="5">
    <source>
        <dbReference type="PROSITE" id="PS50109"/>
    </source>
</evidence>
<evidence type="ECO:0000256" key="2">
    <source>
        <dbReference type="ARBA" id="ARBA00012438"/>
    </source>
</evidence>